<reference evidence="1 2" key="1">
    <citation type="journal article" date="2014" name="Nature">
        <title>An environmental bacterial taxon with a large and distinct metabolic repertoire.</title>
        <authorList>
            <person name="Wilson M.C."/>
            <person name="Mori T."/>
            <person name="Ruckert C."/>
            <person name="Uria A.R."/>
            <person name="Helf M.J."/>
            <person name="Takada K."/>
            <person name="Gernert C."/>
            <person name="Steffens U.A."/>
            <person name="Heycke N."/>
            <person name="Schmitt S."/>
            <person name="Rinke C."/>
            <person name="Helfrich E.J."/>
            <person name="Brachmann A.O."/>
            <person name="Gurgui C."/>
            <person name="Wakimoto T."/>
            <person name="Kracht M."/>
            <person name="Crusemann M."/>
            <person name="Hentschel U."/>
            <person name="Abe I."/>
            <person name="Matsunaga S."/>
            <person name="Kalinowski J."/>
            <person name="Takeyama H."/>
            <person name="Piel J."/>
        </authorList>
    </citation>
    <scope>NUCLEOTIDE SEQUENCE [LARGE SCALE GENOMIC DNA]</scope>
    <source>
        <strain evidence="2">TSY1</strain>
    </source>
</reference>
<name>W4L1P9_ENTF1</name>
<sequence length="46" mass="5436">MENKELYIFSEPDTVKMVTGVVRDDECTHQEVMVGVAVELKRMEWY</sequence>
<gene>
    <name evidence="1" type="ORF">ETSY1_45955</name>
</gene>
<proteinExistence type="predicted"/>
<dbReference type="EMBL" id="AZHW01001791">
    <property type="protein sequence ID" value="ETW91952.1"/>
    <property type="molecule type" value="Genomic_DNA"/>
</dbReference>
<accession>W4L1P9</accession>
<evidence type="ECO:0000313" key="1">
    <source>
        <dbReference type="EMBL" id="ETW91952.1"/>
    </source>
</evidence>
<evidence type="ECO:0000313" key="2">
    <source>
        <dbReference type="Proteomes" id="UP000019141"/>
    </source>
</evidence>
<dbReference type="HOGENOM" id="CLU_3181467_0_0_7"/>
<organism evidence="1 2">
    <name type="scientific">Entotheonella factor</name>
    <dbReference type="NCBI Taxonomy" id="1429438"/>
    <lineage>
        <taxon>Bacteria</taxon>
        <taxon>Pseudomonadati</taxon>
        <taxon>Nitrospinota/Tectimicrobiota group</taxon>
        <taxon>Candidatus Tectimicrobiota</taxon>
        <taxon>Candidatus Entotheonellia</taxon>
        <taxon>Candidatus Entotheonellales</taxon>
        <taxon>Candidatus Entotheonellaceae</taxon>
        <taxon>Candidatus Entotheonella</taxon>
    </lineage>
</organism>
<dbReference type="AlphaFoldDB" id="W4L1P9"/>
<comment type="caution">
    <text evidence="1">The sequence shown here is derived from an EMBL/GenBank/DDBJ whole genome shotgun (WGS) entry which is preliminary data.</text>
</comment>
<keyword evidence="2" id="KW-1185">Reference proteome</keyword>
<protein>
    <submittedName>
        <fullName evidence="1">Uncharacterized protein</fullName>
    </submittedName>
</protein>
<dbReference type="Proteomes" id="UP000019141">
    <property type="component" value="Unassembled WGS sequence"/>
</dbReference>